<dbReference type="GO" id="GO:0032259">
    <property type="term" value="P:methylation"/>
    <property type="evidence" value="ECO:0007669"/>
    <property type="project" value="UniProtKB-KW"/>
</dbReference>
<keyword evidence="4" id="KW-1185">Reference proteome</keyword>
<accession>A0ABY6GH52</accession>
<dbReference type="RefSeq" id="WP_231043899.1">
    <property type="nucleotide sequence ID" value="NZ_CP106882.1"/>
</dbReference>
<organism evidence="3 4">
    <name type="scientific">Comamonas endophytica</name>
    <dbReference type="NCBI Taxonomy" id="2949090"/>
    <lineage>
        <taxon>Bacteria</taxon>
        <taxon>Pseudomonadati</taxon>
        <taxon>Pseudomonadota</taxon>
        <taxon>Betaproteobacteria</taxon>
        <taxon>Burkholderiales</taxon>
        <taxon>Comamonadaceae</taxon>
        <taxon>Comamonas</taxon>
    </lineage>
</organism>
<name>A0ABY6GH52_9BURK</name>
<keyword evidence="3" id="KW-0489">Methyltransferase</keyword>
<dbReference type="CDD" id="cd02440">
    <property type="entry name" value="AdoMet_MTases"/>
    <property type="match status" value="1"/>
</dbReference>
<dbReference type="Pfam" id="PF08241">
    <property type="entry name" value="Methyltransf_11"/>
    <property type="match status" value="1"/>
</dbReference>
<feature type="domain" description="Methyltransferase type 11" evidence="2">
    <location>
        <begin position="40"/>
        <end position="137"/>
    </location>
</feature>
<geneLocation type="plasmid" evidence="3 4">
    <name>unnamed1</name>
</geneLocation>
<dbReference type="InterPro" id="IPR013216">
    <property type="entry name" value="Methyltransf_11"/>
</dbReference>
<evidence type="ECO:0000313" key="3">
    <source>
        <dbReference type="EMBL" id="UYG53794.1"/>
    </source>
</evidence>
<evidence type="ECO:0000256" key="1">
    <source>
        <dbReference type="ARBA" id="ARBA00022679"/>
    </source>
</evidence>
<dbReference type="GO" id="GO:0008168">
    <property type="term" value="F:methyltransferase activity"/>
    <property type="evidence" value="ECO:0007669"/>
    <property type="project" value="UniProtKB-KW"/>
</dbReference>
<keyword evidence="3" id="KW-0614">Plasmid</keyword>
<dbReference type="SUPFAM" id="SSF53335">
    <property type="entry name" value="S-adenosyl-L-methionine-dependent methyltransferases"/>
    <property type="match status" value="1"/>
</dbReference>
<dbReference type="InterPro" id="IPR050447">
    <property type="entry name" value="Erg6_SMT_methyltransf"/>
</dbReference>
<evidence type="ECO:0000313" key="4">
    <source>
        <dbReference type="Proteomes" id="UP001162800"/>
    </source>
</evidence>
<keyword evidence="1" id="KW-0808">Transferase</keyword>
<dbReference type="PANTHER" id="PTHR44068">
    <property type="entry name" value="ZGC:194242"/>
    <property type="match status" value="1"/>
</dbReference>
<dbReference type="EMBL" id="CP106882">
    <property type="protein sequence ID" value="UYG53794.1"/>
    <property type="molecule type" value="Genomic_DNA"/>
</dbReference>
<dbReference type="PANTHER" id="PTHR44068:SF11">
    <property type="entry name" value="GERANYL DIPHOSPHATE 2-C-METHYLTRANSFERASE"/>
    <property type="match status" value="1"/>
</dbReference>
<dbReference type="Proteomes" id="UP001162800">
    <property type="component" value="Plasmid unnamed1"/>
</dbReference>
<reference evidence="3" key="1">
    <citation type="submission" date="2022-09" db="EMBL/GenBank/DDBJ databases">
        <title>The complete genome of Acidovorax sp. 5MLIR.</title>
        <authorList>
            <person name="Liu L."/>
            <person name="Yue J."/>
            <person name="Yang F."/>
            <person name="Yuan J."/>
            <person name="Li L."/>
        </authorList>
    </citation>
    <scope>NUCLEOTIDE SEQUENCE</scope>
    <source>
        <strain evidence="3">5MLIR</strain>
        <plasmid evidence="3">unnamed1</plasmid>
    </source>
</reference>
<dbReference type="Gene3D" id="3.40.50.150">
    <property type="entry name" value="Vaccinia Virus protein VP39"/>
    <property type="match status" value="1"/>
</dbReference>
<protein>
    <submittedName>
        <fullName evidence="3">Class I SAM-dependent methyltransferase</fullName>
    </submittedName>
</protein>
<proteinExistence type="predicted"/>
<evidence type="ECO:0000259" key="2">
    <source>
        <dbReference type="Pfam" id="PF08241"/>
    </source>
</evidence>
<gene>
    <name evidence="3" type="ORF">M9799_17825</name>
</gene>
<dbReference type="InterPro" id="IPR029063">
    <property type="entry name" value="SAM-dependent_MTases_sf"/>
</dbReference>
<sequence>MDSNQALWEKGDFTQVAAFMRDSGEALVEGLDIRPGMQVLDVGCGDGTTALPAARRGARVLGIDIARSLVAAGNARAQAEGLDDCRFQQGDAARLVGVADHSADLVLSIFGAMFASDPLAVARELVRVTRRGGRIVMGNWISDDPSFISQVLKISARYAPPPPEGFISPLAWGSEINVRGRFAAAGVLPEQIRCSRETYLFRAPMEPTALIEVLRKFYGPAMNAFEAATKAGTQDVLQRELEALASAHNTSARAHTTVIPATFLKVIVNL</sequence>